<keyword evidence="5" id="KW-0862">Zinc</keyword>
<dbReference type="PROSITE" id="PS50157">
    <property type="entry name" value="ZINC_FINGER_C2H2_2"/>
    <property type="match status" value="4"/>
</dbReference>
<keyword evidence="3" id="KW-0677">Repeat</keyword>
<evidence type="ECO:0000256" key="1">
    <source>
        <dbReference type="ARBA" id="ARBA00004123"/>
    </source>
</evidence>
<reference evidence="10" key="1">
    <citation type="submission" date="2018-07" db="EMBL/GenBank/DDBJ databases">
        <authorList>
            <person name="Quirk P.G."/>
            <person name="Krulwich T.A."/>
        </authorList>
    </citation>
    <scope>NUCLEOTIDE SEQUENCE</scope>
</reference>
<keyword evidence="4 7" id="KW-0863">Zinc-finger</keyword>
<dbReference type="VEuPathDB" id="VectorBase:CSON008860"/>
<proteinExistence type="predicted"/>
<sequence>MKVQEINILLDIDFSSKKIKGCKIVDFVTIKESPDIVPFNLDNRKCKDRIGACDFCLNEFQIFLFGLTSDKSASTSDTKVKRQKLCAAENEDDGKSLDDNVESVMIKVEPDEKLMYEEYLDDNSNDMKITVEVCNVTEQKTKRVKQNKNLIENSDESINCHFCNKLIKNLQGLVVHERFCKMNPKRPKSKPPEADKQIEDVKISTEETEVAASQPEQIEEHSTSNDTKEIDIKSGKLDEISKNCRFCNKELKNLQGLVVHQNFCKSNPNRQKLTLKPSEPVNCKKCQTLFPSERSVRSHLPYCDGQNKGVFPLDRVPFCKYCNKTFTTWSIVRRHEQMRHEKIIRFTCELCGFGTFEKQKLELHKVIHLDNPKPYSCDICGPEKTLRSLNGVRHHMHLYHLNQAKFMCEICSKKFLAKSSLMQHVQTKHNEMRTFKCPDCDKYFKSAACVKSHRYKVHVPKEKKPRIMCPQCDYITHDKHTFERHKLIHLDDSEKPFHCQFCKKGFTSLGNKVRHEKSHLDIRDFICTYCQKGFRTKDDLRIHIRHHTGEKPYVCEICGQKYGDRGCYRSHLIGHERQLGIVLDKSIKKFLVQPKLIDSL</sequence>
<evidence type="ECO:0000259" key="9">
    <source>
        <dbReference type="PROSITE" id="PS50157"/>
    </source>
</evidence>
<dbReference type="GO" id="GO:0008270">
    <property type="term" value="F:zinc ion binding"/>
    <property type="evidence" value="ECO:0007669"/>
    <property type="project" value="UniProtKB-KW"/>
</dbReference>
<feature type="region of interest" description="Disordered" evidence="8">
    <location>
        <begin position="206"/>
        <end position="230"/>
    </location>
</feature>
<evidence type="ECO:0000256" key="7">
    <source>
        <dbReference type="PROSITE-ProRule" id="PRU00042"/>
    </source>
</evidence>
<feature type="domain" description="C2H2-type" evidence="9">
    <location>
        <begin position="406"/>
        <end position="434"/>
    </location>
</feature>
<protein>
    <submittedName>
        <fullName evidence="10">CSON008860 protein</fullName>
    </submittedName>
</protein>
<evidence type="ECO:0000256" key="4">
    <source>
        <dbReference type="ARBA" id="ARBA00022771"/>
    </source>
</evidence>
<feature type="domain" description="C2H2-type" evidence="9">
    <location>
        <begin position="525"/>
        <end position="552"/>
    </location>
</feature>
<dbReference type="GO" id="GO:0000981">
    <property type="term" value="F:DNA-binding transcription factor activity, RNA polymerase II-specific"/>
    <property type="evidence" value="ECO:0007669"/>
    <property type="project" value="TreeGrafter"/>
</dbReference>
<keyword evidence="6" id="KW-0539">Nucleus</keyword>
<dbReference type="AlphaFoldDB" id="A0A336N2F0"/>
<dbReference type="PANTHER" id="PTHR24379">
    <property type="entry name" value="KRAB AND ZINC FINGER DOMAIN-CONTAINING"/>
    <property type="match status" value="1"/>
</dbReference>
<evidence type="ECO:0000256" key="3">
    <source>
        <dbReference type="ARBA" id="ARBA00022737"/>
    </source>
</evidence>
<feature type="domain" description="C2H2-type" evidence="9">
    <location>
        <begin position="497"/>
        <end position="524"/>
    </location>
</feature>
<feature type="domain" description="C2H2-type" evidence="9">
    <location>
        <begin position="435"/>
        <end position="463"/>
    </location>
</feature>
<evidence type="ECO:0000256" key="5">
    <source>
        <dbReference type="ARBA" id="ARBA00022833"/>
    </source>
</evidence>
<keyword evidence="2" id="KW-0479">Metal-binding</keyword>
<evidence type="ECO:0000256" key="2">
    <source>
        <dbReference type="ARBA" id="ARBA00022723"/>
    </source>
</evidence>
<dbReference type="PANTHER" id="PTHR24379:SF127">
    <property type="entry name" value="BLOODY FINGERS-RELATED"/>
    <property type="match status" value="1"/>
</dbReference>
<evidence type="ECO:0000256" key="6">
    <source>
        <dbReference type="ARBA" id="ARBA00023242"/>
    </source>
</evidence>
<dbReference type="PROSITE" id="PS00028">
    <property type="entry name" value="ZINC_FINGER_C2H2_1"/>
    <property type="match status" value="6"/>
</dbReference>
<dbReference type="SUPFAM" id="SSF57667">
    <property type="entry name" value="beta-beta-alpha zinc fingers"/>
    <property type="match status" value="4"/>
</dbReference>
<accession>A0A336N2F0</accession>
<feature type="compositionally biased region" description="Basic and acidic residues" evidence="8">
    <location>
        <begin position="218"/>
        <end position="230"/>
    </location>
</feature>
<dbReference type="Pfam" id="PF00096">
    <property type="entry name" value="zf-C2H2"/>
    <property type="match status" value="1"/>
</dbReference>
<dbReference type="SMART" id="SM00355">
    <property type="entry name" value="ZnF_C2H2"/>
    <property type="match status" value="11"/>
</dbReference>
<dbReference type="InterPro" id="IPR036236">
    <property type="entry name" value="Znf_C2H2_sf"/>
</dbReference>
<dbReference type="EMBL" id="UFQT01003401">
    <property type="protein sequence ID" value="SSX34967.1"/>
    <property type="molecule type" value="Genomic_DNA"/>
</dbReference>
<dbReference type="GO" id="GO:0005634">
    <property type="term" value="C:nucleus"/>
    <property type="evidence" value="ECO:0007669"/>
    <property type="project" value="UniProtKB-SubCell"/>
</dbReference>
<dbReference type="InterPro" id="IPR013087">
    <property type="entry name" value="Znf_C2H2_type"/>
</dbReference>
<dbReference type="GO" id="GO:0000977">
    <property type="term" value="F:RNA polymerase II transcription regulatory region sequence-specific DNA binding"/>
    <property type="evidence" value="ECO:0007669"/>
    <property type="project" value="TreeGrafter"/>
</dbReference>
<name>A0A336N2F0_CULSO</name>
<gene>
    <name evidence="10" type="primary">CSON008860</name>
</gene>
<evidence type="ECO:0000313" key="10">
    <source>
        <dbReference type="EMBL" id="SSX34967.1"/>
    </source>
</evidence>
<dbReference type="OMA" id="DESINCH"/>
<evidence type="ECO:0000256" key="8">
    <source>
        <dbReference type="SAM" id="MobiDB-lite"/>
    </source>
</evidence>
<dbReference type="Gene3D" id="3.30.160.60">
    <property type="entry name" value="Classic Zinc Finger"/>
    <property type="match status" value="6"/>
</dbReference>
<comment type="subcellular location">
    <subcellularLocation>
        <location evidence="1">Nucleus</location>
    </subcellularLocation>
</comment>
<dbReference type="FunFam" id="3.30.160.60:FF:000145">
    <property type="entry name" value="Zinc finger protein 574"/>
    <property type="match status" value="1"/>
</dbReference>
<organism evidence="10">
    <name type="scientific">Culicoides sonorensis</name>
    <name type="common">Biting midge</name>
    <dbReference type="NCBI Taxonomy" id="179676"/>
    <lineage>
        <taxon>Eukaryota</taxon>
        <taxon>Metazoa</taxon>
        <taxon>Ecdysozoa</taxon>
        <taxon>Arthropoda</taxon>
        <taxon>Hexapoda</taxon>
        <taxon>Insecta</taxon>
        <taxon>Pterygota</taxon>
        <taxon>Neoptera</taxon>
        <taxon>Endopterygota</taxon>
        <taxon>Diptera</taxon>
        <taxon>Nematocera</taxon>
        <taxon>Chironomoidea</taxon>
        <taxon>Ceratopogonidae</taxon>
        <taxon>Ceratopogoninae</taxon>
        <taxon>Culicoides</taxon>
        <taxon>Monoculicoides</taxon>
    </lineage>
</organism>